<evidence type="ECO:0000256" key="4">
    <source>
        <dbReference type="ARBA" id="ARBA00023004"/>
    </source>
</evidence>
<evidence type="ECO:0000256" key="1">
    <source>
        <dbReference type="ARBA" id="ARBA00008056"/>
    </source>
</evidence>
<proteinExistence type="inferred from homology"/>
<evidence type="ECO:0000259" key="6">
    <source>
        <dbReference type="PROSITE" id="PS51471"/>
    </source>
</evidence>
<feature type="domain" description="Fe2OG dioxygenase" evidence="6">
    <location>
        <begin position="137"/>
        <end position="245"/>
    </location>
</feature>
<name>A0A4S4EZT8_CAMSN</name>
<dbReference type="GO" id="GO:0046872">
    <property type="term" value="F:metal ion binding"/>
    <property type="evidence" value="ECO:0007669"/>
    <property type="project" value="UniProtKB-KW"/>
</dbReference>
<dbReference type="PROSITE" id="PS51471">
    <property type="entry name" value="FE2OG_OXY"/>
    <property type="match status" value="1"/>
</dbReference>
<keyword evidence="8" id="KW-1185">Reference proteome</keyword>
<dbReference type="PANTHER" id="PTHR10209">
    <property type="entry name" value="OXIDOREDUCTASE, 2OG-FE II OXYGENASE FAMILY PROTEIN"/>
    <property type="match status" value="1"/>
</dbReference>
<dbReference type="InterPro" id="IPR005123">
    <property type="entry name" value="Oxoglu/Fe-dep_dioxygenase_dom"/>
</dbReference>
<gene>
    <name evidence="7" type="ORF">TEA_021755</name>
</gene>
<dbReference type="InterPro" id="IPR044861">
    <property type="entry name" value="IPNS-like_FE2OG_OXY"/>
</dbReference>
<dbReference type="EMBL" id="SDRB02000747">
    <property type="protein sequence ID" value="THG22641.1"/>
    <property type="molecule type" value="Genomic_DNA"/>
</dbReference>
<keyword evidence="3 5" id="KW-0560">Oxidoreductase</keyword>
<dbReference type="InterPro" id="IPR026992">
    <property type="entry name" value="DIOX_N"/>
</dbReference>
<dbReference type="PANTHER" id="PTHR10209:SF867">
    <property type="entry name" value="2-OXOGLUTARATE (2OG) AND FE(II)-DEPENDENT OXYGENASE SUPERFAMILY PROTEIN"/>
    <property type="match status" value="1"/>
</dbReference>
<keyword evidence="2 5" id="KW-0479">Metal-binding</keyword>
<protein>
    <recommendedName>
        <fullName evidence="6">Fe2OG dioxygenase domain-containing protein</fullName>
    </recommendedName>
</protein>
<evidence type="ECO:0000256" key="5">
    <source>
        <dbReference type="RuleBase" id="RU003682"/>
    </source>
</evidence>
<comment type="similarity">
    <text evidence="1 5">Belongs to the iron/ascorbate-dependent oxidoreductase family.</text>
</comment>
<sequence length="391" mass="43708">MENLTNEALEAPGDSKNFSVLNCIDLSSPDILNSVSLLKQACLDSGFFYVINHGISQEFMDEVFYQSKSFFDLPLSEKMKVLRNKKHRGYTPPFDEHLDPVNQIHGFEVARAISRIIALALNLEVDFFDRQEMLGKPIANLRLLHYEGRVSNPMKGTYGAGAHSDFGLITLLATDDVFGLQICKDKDAKPQKWEFVAPLKGAFIVNLGDMLERWSNCIFRSTLHRVLGNGQERYSVRLRTLWSLIMIVLLNACPPASRKRTLPSFLLSNVKLTCSSGTRKLAFFSSHTKNDTPNSVVNITGIFASSVEHKGSVRLMEVIVMQGSLLVHYCCEEWSITGMKGSILLVSVWCLEGLTDLSDLIFLVFAFVLSVGFSPTRRLELVIAPSSSLLM</sequence>
<comment type="caution">
    <text evidence="7">The sequence shown here is derived from an EMBL/GenBank/DDBJ whole genome shotgun (WGS) entry which is preliminary data.</text>
</comment>
<evidence type="ECO:0000256" key="2">
    <source>
        <dbReference type="ARBA" id="ARBA00022723"/>
    </source>
</evidence>
<organism evidence="7 8">
    <name type="scientific">Camellia sinensis var. sinensis</name>
    <name type="common">China tea</name>
    <dbReference type="NCBI Taxonomy" id="542762"/>
    <lineage>
        <taxon>Eukaryota</taxon>
        <taxon>Viridiplantae</taxon>
        <taxon>Streptophyta</taxon>
        <taxon>Embryophyta</taxon>
        <taxon>Tracheophyta</taxon>
        <taxon>Spermatophyta</taxon>
        <taxon>Magnoliopsida</taxon>
        <taxon>eudicotyledons</taxon>
        <taxon>Gunneridae</taxon>
        <taxon>Pentapetalae</taxon>
        <taxon>asterids</taxon>
        <taxon>Ericales</taxon>
        <taxon>Theaceae</taxon>
        <taxon>Camellia</taxon>
    </lineage>
</organism>
<evidence type="ECO:0000256" key="3">
    <source>
        <dbReference type="ARBA" id="ARBA00023002"/>
    </source>
</evidence>
<evidence type="ECO:0000313" key="7">
    <source>
        <dbReference type="EMBL" id="THG22641.1"/>
    </source>
</evidence>
<dbReference type="SUPFAM" id="SSF51197">
    <property type="entry name" value="Clavaminate synthase-like"/>
    <property type="match status" value="1"/>
</dbReference>
<dbReference type="Proteomes" id="UP000306102">
    <property type="component" value="Unassembled WGS sequence"/>
</dbReference>
<dbReference type="Gene3D" id="2.60.120.330">
    <property type="entry name" value="B-lactam Antibiotic, Isopenicillin N Synthase, Chain"/>
    <property type="match status" value="2"/>
</dbReference>
<dbReference type="GO" id="GO:0051213">
    <property type="term" value="F:dioxygenase activity"/>
    <property type="evidence" value="ECO:0007669"/>
    <property type="project" value="UniProtKB-ARBA"/>
</dbReference>
<dbReference type="STRING" id="542762.A0A4S4EZT8"/>
<keyword evidence="4 5" id="KW-0408">Iron</keyword>
<evidence type="ECO:0000313" key="8">
    <source>
        <dbReference type="Proteomes" id="UP000306102"/>
    </source>
</evidence>
<dbReference type="GO" id="GO:0016705">
    <property type="term" value="F:oxidoreductase activity, acting on paired donors, with incorporation or reduction of molecular oxygen"/>
    <property type="evidence" value="ECO:0007669"/>
    <property type="project" value="UniProtKB-ARBA"/>
</dbReference>
<reference evidence="7 8" key="1">
    <citation type="journal article" date="2018" name="Proc. Natl. Acad. Sci. U.S.A.">
        <title>Draft genome sequence of Camellia sinensis var. sinensis provides insights into the evolution of the tea genome and tea quality.</title>
        <authorList>
            <person name="Wei C."/>
            <person name="Yang H."/>
            <person name="Wang S."/>
            <person name="Zhao J."/>
            <person name="Liu C."/>
            <person name="Gao L."/>
            <person name="Xia E."/>
            <person name="Lu Y."/>
            <person name="Tai Y."/>
            <person name="She G."/>
            <person name="Sun J."/>
            <person name="Cao H."/>
            <person name="Tong W."/>
            <person name="Gao Q."/>
            <person name="Li Y."/>
            <person name="Deng W."/>
            <person name="Jiang X."/>
            <person name="Wang W."/>
            <person name="Chen Q."/>
            <person name="Zhang S."/>
            <person name="Li H."/>
            <person name="Wu J."/>
            <person name="Wang P."/>
            <person name="Li P."/>
            <person name="Shi C."/>
            <person name="Zheng F."/>
            <person name="Jian J."/>
            <person name="Huang B."/>
            <person name="Shan D."/>
            <person name="Shi M."/>
            <person name="Fang C."/>
            <person name="Yue Y."/>
            <person name="Li F."/>
            <person name="Li D."/>
            <person name="Wei S."/>
            <person name="Han B."/>
            <person name="Jiang C."/>
            <person name="Yin Y."/>
            <person name="Xia T."/>
            <person name="Zhang Z."/>
            <person name="Bennetzen J.L."/>
            <person name="Zhao S."/>
            <person name="Wan X."/>
        </authorList>
    </citation>
    <scope>NUCLEOTIDE SEQUENCE [LARGE SCALE GENOMIC DNA]</scope>
    <source>
        <strain evidence="8">cv. Shuchazao</strain>
        <tissue evidence="7">Leaf</tissue>
    </source>
</reference>
<dbReference type="Pfam" id="PF03171">
    <property type="entry name" value="2OG-FeII_Oxy"/>
    <property type="match status" value="1"/>
</dbReference>
<dbReference type="InterPro" id="IPR027443">
    <property type="entry name" value="IPNS-like_sf"/>
</dbReference>
<dbReference type="Pfam" id="PF14226">
    <property type="entry name" value="DIOX_N"/>
    <property type="match status" value="1"/>
</dbReference>
<accession>A0A4S4EZT8</accession>
<dbReference type="AlphaFoldDB" id="A0A4S4EZT8"/>